<feature type="region of interest" description="Disordered" evidence="1">
    <location>
        <begin position="1824"/>
        <end position="1856"/>
    </location>
</feature>
<feature type="region of interest" description="Disordered" evidence="1">
    <location>
        <begin position="814"/>
        <end position="839"/>
    </location>
</feature>
<feature type="compositionally biased region" description="Basic and acidic residues" evidence="1">
    <location>
        <begin position="1764"/>
        <end position="1784"/>
    </location>
</feature>
<sequence length="2036" mass="221722">MEEYEEPAPAPDTHPPLIILLGEAEIELRQGDVYTDEGATVYDDVDGWSLQVTVTGVEDVDTCCVTAPEAPFLITYAAADSAGNKATEFVRRVAVVSPCEPPSFFCAGLADVCAACVTSDTTVVTCLCFDTSLEVGEPVVLEEYTPPVDNTSPALLLLGEGSLGLTSSGALAMVHEVVQGTSWEDPGVEEHDDTDPGESLGARLGSFGNTAIDTSVQSRSGEPFVVTYTVTDAAGNAAQEVQRRIFVVNPCAGAGEGGRDERVCEGGLGAVQCSEAGLCLSVDYMEEETAEAEVEPPTISRIGPASVQVAEGATYAACVNPGMAVATVCDQGAEASDVLDGHLTPRVLACSPDGVLNRFANQGVHGCQVDTGVPGVYTVEYAVVNSAGAWSTARRNVTVAADCPLGELPCVGQVTCSHREVCLDELGTSLAERDLGLDEAAPPSLALVTTAAVPSSYVEVKQHAAYTKCAAGEEARVDVLCEPGAVAADAEGVDLSARVLACPPEACLATGCPGHEWTTKGLQGCVNTSAEVGTVFLVDFVVFDDAMPAKNATVTRTVGIIHPCDIGAGESLCSDLVCFMDCQYREQVLGEEPADTTAPVVTILPTLPARIAYGNASATASMRACTSVEDPGPCAALAHDAESGDVSGTFDTAVQDTACEGCSTTPCPLKQLHRCFPGLYGYLYEATDAAGNRGVATLLVEVVELASVTAQMVLSAAGMSWAEASSVAALLLESTSTEAVAFREAQAVVINAASSDHDVELTPSDIIIVSAEVRTESGEVIESETAAQGELSLLVGFDTAVAVRDALHSSRRRQRRQRRALVQAEEELAEGGDGGGGGALMSRSSEVAVILMEAASDGRTSTALAEASGDDSLLPTEVDGLAGETAVELLTLEVDEVEALEASIAAEIGELQGGSEQLVADVEKALRVVADAGGNPDEWLARVLREWLEALETEADNTEALLGATQELLVKLRVGDWNSSAPELLDQDRQVEAQSAVQSAVEKAEAQLAYISHYQSTQAPPPAMEPPTTGGCSMDMQGSRERTHSFTVSPAESTSTRRQLLAFLRGNSLQHSPSPIRTRKREPYRQQLADYSGYDDWELPRDVDDYAAIPTDSQKRYLNLQKNRLVGALKWEVDPRVISERCPLYTFLEEGYLVDKTATQIEATVTTWNSQMQAWSMVTLLWHRSSGPWQVDYEVFSSKVTYWNFREFDTFMWSLLHLAWICITWRMLHNSLMALRPSALSIRYPLTPSFMRQLYLHLSQLEPALDVAIALAQAAAAGFFVAYQVAILYLVEIDTAHDVYHDLYYSANFFLSARRSDAEDAGGLLEDAAVAAGVPPAWALPEDNAGLEGFSDDLVRVAWLGWLHHRGTAIQATFLGLLVLRFIVNTQHQPRLGLVFNTCMSTFYYMLQLIIMPISMMCFVTVFHTTLGPKNELFSTFFKTSRLVSELAFARYYKGARMRIEGWEMSRLEEINERFHIVAITSFSIFIITNLLFSVVCDYVLVHWLESRMAKSRTMTQDLEVLLVPYQRHFLKPNDIKWPAPERIIRVYSQVYHALTAAEQLKAWKLNPKSAPKVPESATPRITLSSLLSAKSRGEPVLEHAEREYKSTFEPKRRLLPPLHIEVLGKQLQAQDLGQQLDALQLYHEDRARKRPLNKLKDLDALGSRLSRMLTPRDDQDSETPQQAIELIRQEHHIEEWLLDFGSTDAGSMGGQRPGVKTGRRRSEARTKCVTQMLQQMQLIEDQQRQMQVKLHKLQKSMQKRKHQWPERLRGTYARSGRERRDPQKGWQLGVAVHADNMPDSHSMQRNASDIRYIDATCRERITRDLHDSNSLQMQGDRSNRKRNQQGSSDGHDQLDHAGMDLVIKDLSKWKVDASNHPSNKSQLTSLATAGASPVPKSMGAQQLHVVDLSKSKIGRKDKASYKAQLASLMSDDTVRVDPPTGTVMHVVDLADLESDTHPCPLFRTNAAVRGGRNEDSPSTSIEQKNSMIQIPKDIPTAPTTRSLGIFSQGALSPFRSPMDVDNKNLMDMRGNVWFS</sequence>
<keyword evidence="2" id="KW-0472">Membrane</keyword>
<dbReference type="Gene3D" id="2.60.40.10">
    <property type="entry name" value="Immunoglobulins"/>
    <property type="match status" value="2"/>
</dbReference>
<dbReference type="EMBL" id="LGRX02035853">
    <property type="protein sequence ID" value="KAK3232908.1"/>
    <property type="molecule type" value="Genomic_DNA"/>
</dbReference>
<evidence type="ECO:0000256" key="2">
    <source>
        <dbReference type="SAM" id="Phobius"/>
    </source>
</evidence>
<evidence type="ECO:0000313" key="4">
    <source>
        <dbReference type="EMBL" id="KAK3232908.1"/>
    </source>
</evidence>
<dbReference type="InterPro" id="IPR013783">
    <property type="entry name" value="Ig-like_fold"/>
</dbReference>
<proteinExistence type="predicted"/>
<feature type="transmembrane region" description="Helical" evidence="2">
    <location>
        <begin position="1363"/>
        <end position="1384"/>
    </location>
</feature>
<protein>
    <recommendedName>
        <fullName evidence="3">Pesticidal crystal protein Cry22Aa Ig-like domain-containing protein</fullName>
    </recommendedName>
</protein>
<organism evidence="4 5">
    <name type="scientific">Cymbomonas tetramitiformis</name>
    <dbReference type="NCBI Taxonomy" id="36881"/>
    <lineage>
        <taxon>Eukaryota</taxon>
        <taxon>Viridiplantae</taxon>
        <taxon>Chlorophyta</taxon>
        <taxon>Pyramimonadophyceae</taxon>
        <taxon>Pyramimonadales</taxon>
        <taxon>Pyramimonadaceae</taxon>
        <taxon>Cymbomonas</taxon>
    </lineage>
</organism>
<name>A0AAE0BBJ0_9CHLO</name>
<feature type="domain" description="Pesticidal crystal protein Cry22Aa Ig-like" evidence="3">
    <location>
        <begin position="20"/>
        <end position="95"/>
    </location>
</feature>
<evidence type="ECO:0000256" key="1">
    <source>
        <dbReference type="SAM" id="MobiDB-lite"/>
    </source>
</evidence>
<keyword evidence="2" id="KW-1133">Transmembrane helix</keyword>
<gene>
    <name evidence="4" type="ORF">CYMTET_56767</name>
</gene>
<keyword evidence="2" id="KW-0812">Transmembrane</keyword>
<evidence type="ECO:0000259" key="3">
    <source>
        <dbReference type="Pfam" id="PF16403"/>
    </source>
</evidence>
<feature type="region of interest" description="Disordered" evidence="1">
    <location>
        <begin position="1703"/>
        <end position="1724"/>
    </location>
</feature>
<accession>A0AAE0BBJ0</accession>
<dbReference type="InterPro" id="IPR032179">
    <property type="entry name" value="Cry22Aa_Ig-like"/>
</dbReference>
<feature type="transmembrane region" description="Helical" evidence="2">
    <location>
        <begin position="1267"/>
        <end position="1291"/>
    </location>
</feature>
<dbReference type="Pfam" id="PF16403">
    <property type="entry name" value="Bact_surface_Ig-like"/>
    <property type="match status" value="2"/>
</dbReference>
<comment type="caution">
    <text evidence="4">The sequence shown here is derived from an EMBL/GenBank/DDBJ whole genome shotgun (WGS) entry which is preliminary data.</text>
</comment>
<dbReference type="Proteomes" id="UP001190700">
    <property type="component" value="Unassembled WGS sequence"/>
</dbReference>
<feature type="domain" description="Pesticidal crystal protein Cry22Aa Ig-like" evidence="3">
    <location>
        <begin position="366"/>
        <end position="399"/>
    </location>
</feature>
<feature type="transmembrane region" description="Helical" evidence="2">
    <location>
        <begin position="1475"/>
        <end position="1505"/>
    </location>
</feature>
<keyword evidence="5" id="KW-1185">Reference proteome</keyword>
<feature type="region of interest" description="Disordered" evidence="1">
    <location>
        <begin position="1756"/>
        <end position="1786"/>
    </location>
</feature>
<evidence type="ECO:0000313" key="5">
    <source>
        <dbReference type="Proteomes" id="UP001190700"/>
    </source>
</evidence>
<feature type="transmembrane region" description="Helical" evidence="2">
    <location>
        <begin position="1405"/>
        <end position="1427"/>
    </location>
</feature>
<reference evidence="4 5" key="1">
    <citation type="journal article" date="2015" name="Genome Biol. Evol.">
        <title>Comparative Genomics of a Bacterivorous Green Alga Reveals Evolutionary Causalities and Consequences of Phago-Mixotrophic Mode of Nutrition.</title>
        <authorList>
            <person name="Burns J.A."/>
            <person name="Paasch A."/>
            <person name="Narechania A."/>
            <person name="Kim E."/>
        </authorList>
    </citation>
    <scope>NUCLEOTIDE SEQUENCE [LARGE SCALE GENOMIC DNA]</scope>
    <source>
        <strain evidence="4 5">PLY_AMNH</strain>
    </source>
</reference>